<evidence type="ECO:0008006" key="2">
    <source>
        <dbReference type="Google" id="ProtNLM"/>
    </source>
</evidence>
<dbReference type="AlphaFoldDB" id="A0A2N9J3N6"/>
<reference evidence="1" key="1">
    <citation type="submission" date="2018-02" db="EMBL/GenBank/DDBJ databases">
        <authorList>
            <person name="Cohen D.B."/>
            <person name="Kent A.D."/>
        </authorList>
    </citation>
    <scope>NUCLEOTIDE SEQUENCE</scope>
</reference>
<sequence>MLLQFLPPVIALQLLTKPTSFHEASKDPNWCQAMQIELAALEANNTWTLQPLPSGKVPIGSKWVFKVKLRSDGSLEWYKARSLLVIAAVKSWSLYQLDVNNAFLHDISWDLRLQDPLKEFLSQRKYALEILEDAGLLGCKPTKCPMDQNLKLSKLEVSLWNILENHTTKLHSTSCNTSRELLVRGCFIHPIQSFTSRLFQILTAQHILQYIKGAPSQGMLYPSNSELHIKAFSDSNWQDVQTHVGLLQAIASS</sequence>
<name>A0A2N9J3N6_FAGSY</name>
<dbReference type="EMBL" id="OIVN01006344">
    <property type="protein sequence ID" value="SPD31059.1"/>
    <property type="molecule type" value="Genomic_DNA"/>
</dbReference>
<proteinExistence type="predicted"/>
<protein>
    <recommendedName>
        <fullName evidence="2">Reverse transcriptase Ty1/copia-type domain-containing protein</fullName>
    </recommendedName>
</protein>
<evidence type="ECO:0000313" key="1">
    <source>
        <dbReference type="EMBL" id="SPD31059.1"/>
    </source>
</evidence>
<gene>
    <name evidence="1" type="ORF">FSB_LOCUS58941</name>
</gene>
<organism evidence="1">
    <name type="scientific">Fagus sylvatica</name>
    <name type="common">Beechnut</name>
    <dbReference type="NCBI Taxonomy" id="28930"/>
    <lineage>
        <taxon>Eukaryota</taxon>
        <taxon>Viridiplantae</taxon>
        <taxon>Streptophyta</taxon>
        <taxon>Embryophyta</taxon>
        <taxon>Tracheophyta</taxon>
        <taxon>Spermatophyta</taxon>
        <taxon>Magnoliopsida</taxon>
        <taxon>eudicotyledons</taxon>
        <taxon>Gunneridae</taxon>
        <taxon>Pentapetalae</taxon>
        <taxon>rosids</taxon>
        <taxon>fabids</taxon>
        <taxon>Fagales</taxon>
        <taxon>Fagaceae</taxon>
        <taxon>Fagus</taxon>
    </lineage>
</organism>
<accession>A0A2N9J3N6</accession>